<keyword evidence="1" id="KW-0472">Membrane</keyword>
<evidence type="ECO:0000313" key="3">
    <source>
        <dbReference type="Proteomes" id="UP001500274"/>
    </source>
</evidence>
<dbReference type="Proteomes" id="UP001500274">
    <property type="component" value="Unassembled WGS sequence"/>
</dbReference>
<sequence>MATKNDLIEAQTFSRRRLLTAFVSGAPGGKELEPTAPLRAVIAAIALTVGVVLVGVFYGLIRPGLPNGWDNGKLIIVKDTGSRFITQDGVLYPVINTASARLILPSSDFQVIDTDQQNLEGVRLGPTLGIVGAPDEIPTPAGLTNSGWGACVTDDAALDVRIGGTAPQEASGRAVVVDAAGSRYVISDGLRFAVSKNDGDAVLRAAGIGTLNPVKVPVDWLNLFTPGADLAPLRVSNAGATVQGTSLRVGDVVHATGEPEDRRSLVQSDGTLAELTPLAWQLYQLGGQTSQVREVTQAETGSLPSADKRAGGADWPTQSFTAIDTDDRPCAALVGDNAETRTVLATQPRSDSVTAQVRVTAGAGALVRSGGRGDQNTALVTLVDATGTSYALPGATEETIARLGFTPDDIGTAADVWIDLLRTGPALTEAAAGMSTDGSRPLPTPTAGG</sequence>
<dbReference type="InterPro" id="IPR007795">
    <property type="entry name" value="T7SS_EccB"/>
</dbReference>
<dbReference type="Pfam" id="PF05108">
    <property type="entry name" value="T7SS_ESX1_EccB"/>
    <property type="match status" value="1"/>
</dbReference>
<dbReference type="NCBIfam" id="TIGR03919">
    <property type="entry name" value="T7SS_EccB"/>
    <property type="match status" value="1"/>
</dbReference>
<organism evidence="2 3">
    <name type="scientific">Microbacterium binotii</name>
    <dbReference type="NCBI Taxonomy" id="462710"/>
    <lineage>
        <taxon>Bacteria</taxon>
        <taxon>Bacillati</taxon>
        <taxon>Actinomycetota</taxon>
        <taxon>Actinomycetes</taxon>
        <taxon>Micrococcales</taxon>
        <taxon>Microbacteriaceae</taxon>
        <taxon>Microbacterium</taxon>
    </lineage>
</organism>
<evidence type="ECO:0008006" key="4">
    <source>
        <dbReference type="Google" id="ProtNLM"/>
    </source>
</evidence>
<evidence type="ECO:0000313" key="2">
    <source>
        <dbReference type="EMBL" id="GAA2590412.1"/>
    </source>
</evidence>
<accession>A0ABP6BWZ6</accession>
<protein>
    <recommendedName>
        <fullName evidence="4">Type VII secretion protein EccB</fullName>
    </recommendedName>
</protein>
<reference evidence="3" key="1">
    <citation type="journal article" date="2019" name="Int. J. Syst. Evol. Microbiol.">
        <title>The Global Catalogue of Microorganisms (GCM) 10K type strain sequencing project: providing services to taxonomists for standard genome sequencing and annotation.</title>
        <authorList>
            <consortium name="The Broad Institute Genomics Platform"/>
            <consortium name="The Broad Institute Genome Sequencing Center for Infectious Disease"/>
            <person name="Wu L."/>
            <person name="Ma J."/>
        </authorList>
    </citation>
    <scope>NUCLEOTIDE SEQUENCE [LARGE SCALE GENOMIC DNA]</scope>
    <source>
        <strain evidence="3">JCM 16365</strain>
    </source>
</reference>
<dbReference type="EMBL" id="BAAARI010000038">
    <property type="protein sequence ID" value="GAA2590412.1"/>
    <property type="molecule type" value="Genomic_DNA"/>
</dbReference>
<dbReference type="InterPro" id="IPR044857">
    <property type="entry name" value="T7SS_EccB_R1"/>
</dbReference>
<dbReference type="PANTHER" id="PTHR40765">
    <property type="entry name" value="ESX-2 SECRETION SYSTEM ATPASE ECCB2"/>
    <property type="match status" value="1"/>
</dbReference>
<gene>
    <name evidence="2" type="ORF">GCM10009862_30900</name>
</gene>
<feature type="transmembrane region" description="Helical" evidence="1">
    <location>
        <begin position="40"/>
        <end position="61"/>
    </location>
</feature>
<dbReference type="RefSeq" id="WP_344231004.1">
    <property type="nucleotide sequence ID" value="NZ_BAAARI010000038.1"/>
</dbReference>
<evidence type="ECO:0000256" key="1">
    <source>
        <dbReference type="SAM" id="Phobius"/>
    </source>
</evidence>
<keyword evidence="1" id="KW-1133">Transmembrane helix</keyword>
<dbReference type="Gene3D" id="3.30.2390.20">
    <property type="entry name" value="Type VII secretion system EccB, repeat 1 domain"/>
    <property type="match status" value="1"/>
</dbReference>
<name>A0ABP6BWZ6_9MICO</name>
<comment type="caution">
    <text evidence="2">The sequence shown here is derived from an EMBL/GenBank/DDBJ whole genome shotgun (WGS) entry which is preliminary data.</text>
</comment>
<keyword evidence="3" id="KW-1185">Reference proteome</keyword>
<keyword evidence="1" id="KW-0812">Transmembrane</keyword>
<proteinExistence type="predicted"/>
<dbReference type="PANTHER" id="PTHR40765:SF2">
    <property type="entry name" value="ESX-2 SECRETION SYSTEM ATPASE ECCB2"/>
    <property type="match status" value="1"/>
</dbReference>